<gene>
    <name evidence="5" type="primary">glnH</name>
    <name evidence="5" type="ORF">NCTC13336_01577</name>
</gene>
<dbReference type="AlphaFoldDB" id="A0A377R1B5"/>
<sequence>MFDKTFAAAAAALLLLAACSQEGSAQQAASGAQGAAQQEYIVATDAAYAPLEYMEGEQVVGFSRDILAAAGEKEGIKFNFVNTPFEGIFANVAKGDSDVALASITITDERKQIVDFTDPYFEATQMIVTSEKGSDIQSFADLKNRSVSVQNGTTADLILQDLQGKDSKLIRRFENMPLAFKELAAGGVDAAVGDNGVVQYFVANNPGVKYNMFVDPSFPKEHYGFALKKGRNDGLREKINKGLAAVKADGTYAEIERKWFKNNASAQAAASAASEGK</sequence>
<dbReference type="SUPFAM" id="SSF53850">
    <property type="entry name" value="Periplasmic binding protein-like II"/>
    <property type="match status" value="1"/>
</dbReference>
<dbReference type="InterPro" id="IPR001320">
    <property type="entry name" value="Iontro_rcpt_C"/>
</dbReference>
<name>A0A377R1B5_9NEIS</name>
<dbReference type="SMART" id="SM00079">
    <property type="entry name" value="PBPe"/>
    <property type="match status" value="1"/>
</dbReference>
<dbReference type="PANTHER" id="PTHR35936">
    <property type="entry name" value="MEMBRANE-BOUND LYTIC MUREIN TRANSGLYCOSYLASE F"/>
    <property type="match status" value="1"/>
</dbReference>
<dbReference type="SMART" id="SM00062">
    <property type="entry name" value="PBPb"/>
    <property type="match status" value="1"/>
</dbReference>
<keyword evidence="1 2" id="KW-0732">Signal</keyword>
<proteinExistence type="predicted"/>
<dbReference type="GO" id="GO:0015276">
    <property type="term" value="F:ligand-gated monoatomic ion channel activity"/>
    <property type="evidence" value="ECO:0007669"/>
    <property type="project" value="InterPro"/>
</dbReference>
<dbReference type="Gene3D" id="3.40.190.10">
    <property type="entry name" value="Periplasmic binding protein-like II"/>
    <property type="match status" value="2"/>
</dbReference>
<protein>
    <submittedName>
        <fullName evidence="5">Glutamine-binding periplasmic protein</fullName>
    </submittedName>
</protein>
<organism evidence="5 6">
    <name type="scientific">Kingella potus</name>
    <dbReference type="NCBI Taxonomy" id="265175"/>
    <lineage>
        <taxon>Bacteria</taxon>
        <taxon>Pseudomonadati</taxon>
        <taxon>Pseudomonadota</taxon>
        <taxon>Betaproteobacteria</taxon>
        <taxon>Neisseriales</taxon>
        <taxon>Neisseriaceae</taxon>
        <taxon>Kingella</taxon>
    </lineage>
</organism>
<dbReference type="Pfam" id="PF00497">
    <property type="entry name" value="SBP_bac_3"/>
    <property type="match status" value="1"/>
</dbReference>
<evidence type="ECO:0000259" key="4">
    <source>
        <dbReference type="SMART" id="SM00079"/>
    </source>
</evidence>
<dbReference type="EMBL" id="UGJJ01000002">
    <property type="protein sequence ID" value="STR02698.1"/>
    <property type="molecule type" value="Genomic_DNA"/>
</dbReference>
<dbReference type="PANTHER" id="PTHR35936:SF17">
    <property type="entry name" value="ARGININE-BINDING EXTRACELLULAR PROTEIN ARTP"/>
    <property type="match status" value="1"/>
</dbReference>
<dbReference type="PROSITE" id="PS51257">
    <property type="entry name" value="PROKAR_LIPOPROTEIN"/>
    <property type="match status" value="1"/>
</dbReference>
<keyword evidence="6" id="KW-1185">Reference proteome</keyword>
<dbReference type="GO" id="GO:0016020">
    <property type="term" value="C:membrane"/>
    <property type="evidence" value="ECO:0007669"/>
    <property type="project" value="InterPro"/>
</dbReference>
<dbReference type="OrthoDB" id="368476at2"/>
<dbReference type="RefSeq" id="WP_115308594.1">
    <property type="nucleotide sequence ID" value="NZ_CP091516.1"/>
</dbReference>
<reference evidence="5 6" key="1">
    <citation type="submission" date="2018-06" db="EMBL/GenBank/DDBJ databases">
        <authorList>
            <consortium name="Pathogen Informatics"/>
            <person name="Doyle S."/>
        </authorList>
    </citation>
    <scope>NUCLEOTIDE SEQUENCE [LARGE SCALE GENOMIC DNA]</scope>
    <source>
        <strain evidence="5 6">NCTC13336</strain>
    </source>
</reference>
<evidence type="ECO:0000256" key="1">
    <source>
        <dbReference type="ARBA" id="ARBA00022729"/>
    </source>
</evidence>
<dbReference type="CDD" id="cd13624">
    <property type="entry name" value="PBP2_Arg_Lys_His"/>
    <property type="match status" value="1"/>
</dbReference>
<feature type="domain" description="Ionotropic glutamate receptor C-terminal" evidence="4">
    <location>
        <begin position="39"/>
        <end position="262"/>
    </location>
</feature>
<feature type="signal peptide" evidence="2">
    <location>
        <begin position="1"/>
        <end position="25"/>
    </location>
</feature>
<evidence type="ECO:0000259" key="3">
    <source>
        <dbReference type="SMART" id="SM00062"/>
    </source>
</evidence>
<evidence type="ECO:0000256" key="2">
    <source>
        <dbReference type="SAM" id="SignalP"/>
    </source>
</evidence>
<dbReference type="Proteomes" id="UP000254293">
    <property type="component" value="Unassembled WGS sequence"/>
</dbReference>
<feature type="chain" id="PRO_5016928250" evidence="2">
    <location>
        <begin position="26"/>
        <end position="277"/>
    </location>
</feature>
<evidence type="ECO:0000313" key="6">
    <source>
        <dbReference type="Proteomes" id="UP000254293"/>
    </source>
</evidence>
<accession>A0A377R1B5</accession>
<feature type="domain" description="Solute-binding protein family 3/N-terminal" evidence="3">
    <location>
        <begin position="39"/>
        <end position="263"/>
    </location>
</feature>
<dbReference type="InterPro" id="IPR001638">
    <property type="entry name" value="Solute-binding_3/MltF_N"/>
</dbReference>
<evidence type="ECO:0000313" key="5">
    <source>
        <dbReference type="EMBL" id="STR02698.1"/>
    </source>
</evidence>